<dbReference type="Gene3D" id="3.15.10.30">
    <property type="entry name" value="Haemolymph juvenile hormone binding protein"/>
    <property type="match status" value="2"/>
</dbReference>
<proteinExistence type="predicted"/>
<accession>A0ABR3IHB0</accession>
<dbReference type="SMART" id="SM00700">
    <property type="entry name" value="JHBP"/>
    <property type="match status" value="1"/>
</dbReference>
<evidence type="ECO:0008006" key="3">
    <source>
        <dbReference type="Google" id="ProtNLM"/>
    </source>
</evidence>
<dbReference type="PANTHER" id="PTHR11008">
    <property type="entry name" value="PROTEIN TAKEOUT-LIKE PROTEIN"/>
    <property type="match status" value="1"/>
</dbReference>
<dbReference type="Proteomes" id="UP001549920">
    <property type="component" value="Unassembled WGS sequence"/>
</dbReference>
<evidence type="ECO:0000313" key="1">
    <source>
        <dbReference type="EMBL" id="KAL0895651.1"/>
    </source>
</evidence>
<gene>
    <name evidence="1" type="ORF">ABMA27_011732</name>
</gene>
<evidence type="ECO:0000313" key="2">
    <source>
        <dbReference type="Proteomes" id="UP001549920"/>
    </source>
</evidence>
<dbReference type="InterPro" id="IPR038606">
    <property type="entry name" value="To_sf"/>
</dbReference>
<protein>
    <recommendedName>
        <fullName evidence="3">Hemolymph juvenile hormone binding protein</fullName>
    </recommendedName>
</protein>
<organism evidence="1 2">
    <name type="scientific">Loxostege sticticalis</name>
    <name type="common">Beet webworm moth</name>
    <dbReference type="NCBI Taxonomy" id="481309"/>
    <lineage>
        <taxon>Eukaryota</taxon>
        <taxon>Metazoa</taxon>
        <taxon>Ecdysozoa</taxon>
        <taxon>Arthropoda</taxon>
        <taxon>Hexapoda</taxon>
        <taxon>Insecta</taxon>
        <taxon>Pterygota</taxon>
        <taxon>Neoptera</taxon>
        <taxon>Endopterygota</taxon>
        <taxon>Lepidoptera</taxon>
        <taxon>Glossata</taxon>
        <taxon>Ditrysia</taxon>
        <taxon>Pyraloidea</taxon>
        <taxon>Crambidae</taxon>
        <taxon>Pyraustinae</taxon>
        <taxon>Loxostege</taxon>
    </lineage>
</organism>
<keyword evidence="2" id="KW-1185">Reference proteome</keyword>
<sequence>MPTSANDIPFGSRFSENAVIFQLFEMFRSLMKFGDIEKNIPVMDPYIFNAKQARVHALVNCEVNITNGVISGLSNFLLEDFAFTKDEVALGVIVKISVLKFDAEYYEMRGVMLEALPIAGSGILNFLAKNVTINSKLYLKRSADGKSVTIDKLHNTSFIIEKVLSRTEYDKNIDDVLNAMVEDLLAGYLTRFSKYIAKTYEDYTVNILNSILDKMKFCLVLVLCALAAAAPSEKADLSIASFENDFAQAVQSQDRSFVENALVLQLFRYLRHIINHGSAIFNIGPLDPLVLDYYHLNVPAGLINLDLNLKNSRMVGFGGFQVKKSHLDLSAMTFDVEIAFPKLVITAEEYDLVGDLYSAIPLFGKGNARFVVENFTFGGKLFLKQSEDKRSILIERIENPSFDIPALKSQLTGVIGGGDIDAVANAITEDVIIAYVNRFQAAIASMTSNAIVRFGNPLLDQLDSWRFIAPFLPRPRV</sequence>
<comment type="caution">
    <text evidence="1">The sequence shown here is derived from an EMBL/GenBank/DDBJ whole genome shotgun (WGS) entry which is preliminary data.</text>
</comment>
<dbReference type="InterPro" id="IPR010562">
    <property type="entry name" value="Haemolymph_juvenile_hormone-bd"/>
</dbReference>
<dbReference type="PANTHER" id="PTHR11008:SF9">
    <property type="entry name" value="PROTEIN TAKEOUT-LIKE PROTEIN"/>
    <property type="match status" value="1"/>
</dbReference>
<dbReference type="Pfam" id="PF06585">
    <property type="entry name" value="JHBP"/>
    <property type="match status" value="2"/>
</dbReference>
<dbReference type="EMBL" id="JBEUOH010000003">
    <property type="protein sequence ID" value="KAL0895651.1"/>
    <property type="molecule type" value="Genomic_DNA"/>
</dbReference>
<reference evidence="1 2" key="1">
    <citation type="submission" date="2024-06" db="EMBL/GenBank/DDBJ databases">
        <title>A chromosome-level genome assembly of beet webworm, Loxostege sticticalis.</title>
        <authorList>
            <person name="Zhang Y."/>
        </authorList>
    </citation>
    <scope>NUCLEOTIDE SEQUENCE [LARGE SCALE GENOMIC DNA]</scope>
    <source>
        <strain evidence="1">AQ026</strain>
        <tissue evidence="1">Whole body</tissue>
    </source>
</reference>
<name>A0ABR3IHB0_LOXSC</name>